<dbReference type="EMBL" id="DXIQ01000058">
    <property type="protein sequence ID" value="HIV39152.1"/>
    <property type="molecule type" value="Genomic_DNA"/>
</dbReference>
<dbReference type="Pfam" id="PF01501">
    <property type="entry name" value="Glyco_transf_8"/>
    <property type="match status" value="1"/>
</dbReference>
<evidence type="ECO:0000256" key="1">
    <source>
        <dbReference type="ARBA" id="ARBA00022676"/>
    </source>
</evidence>
<reference evidence="4" key="2">
    <citation type="submission" date="2021-04" db="EMBL/GenBank/DDBJ databases">
        <authorList>
            <person name="Gilroy R."/>
        </authorList>
    </citation>
    <scope>NUCLEOTIDE SEQUENCE</scope>
    <source>
        <strain evidence="4">CHK195-9823</strain>
    </source>
</reference>
<dbReference type="PANTHER" id="PTHR13778:SF47">
    <property type="entry name" value="LIPOPOLYSACCHARIDE 1,3-GALACTOSYLTRANSFERASE"/>
    <property type="match status" value="1"/>
</dbReference>
<comment type="caution">
    <text evidence="4">The sequence shown here is derived from an EMBL/GenBank/DDBJ whole genome shotgun (WGS) entry which is preliminary data.</text>
</comment>
<dbReference type="Gene3D" id="3.90.550.10">
    <property type="entry name" value="Spore Coat Polysaccharide Biosynthesis Protein SpsA, Chain A"/>
    <property type="match status" value="1"/>
</dbReference>
<organism evidence="4 5">
    <name type="scientific">Candidatus Blautia stercorigallinarum</name>
    <dbReference type="NCBI Taxonomy" id="2838501"/>
    <lineage>
        <taxon>Bacteria</taxon>
        <taxon>Bacillati</taxon>
        <taxon>Bacillota</taxon>
        <taxon>Clostridia</taxon>
        <taxon>Lachnospirales</taxon>
        <taxon>Lachnospiraceae</taxon>
        <taxon>Blautia</taxon>
    </lineage>
</organism>
<evidence type="ECO:0000313" key="4">
    <source>
        <dbReference type="EMBL" id="HIV39152.1"/>
    </source>
</evidence>
<keyword evidence="2" id="KW-0808">Transferase</keyword>
<keyword evidence="3" id="KW-0479">Metal-binding</keyword>
<dbReference type="CDD" id="cd04194">
    <property type="entry name" value="GT8_A4GalT_like"/>
    <property type="match status" value="1"/>
</dbReference>
<dbReference type="InterPro" id="IPR002495">
    <property type="entry name" value="Glyco_trans_8"/>
</dbReference>
<dbReference type="InterPro" id="IPR029044">
    <property type="entry name" value="Nucleotide-diphossugar_trans"/>
</dbReference>
<dbReference type="GO" id="GO:0046872">
    <property type="term" value="F:metal ion binding"/>
    <property type="evidence" value="ECO:0007669"/>
    <property type="project" value="UniProtKB-KW"/>
</dbReference>
<dbReference type="InterPro" id="IPR050748">
    <property type="entry name" value="Glycosyltrans_8_dom-fam"/>
</dbReference>
<accession>A0A9D1TG88</accession>
<proteinExistence type="predicted"/>
<gene>
    <name evidence="4" type="ORF">H9747_09205</name>
</gene>
<evidence type="ECO:0000256" key="3">
    <source>
        <dbReference type="ARBA" id="ARBA00022723"/>
    </source>
</evidence>
<evidence type="ECO:0000313" key="5">
    <source>
        <dbReference type="Proteomes" id="UP000886814"/>
    </source>
</evidence>
<dbReference type="PANTHER" id="PTHR13778">
    <property type="entry name" value="GLYCOSYLTRANSFERASE 8 DOMAIN-CONTAINING PROTEIN"/>
    <property type="match status" value="1"/>
</dbReference>
<reference evidence="4" key="1">
    <citation type="journal article" date="2021" name="PeerJ">
        <title>Extensive microbial diversity within the chicken gut microbiome revealed by metagenomics and culture.</title>
        <authorList>
            <person name="Gilroy R."/>
            <person name="Ravi A."/>
            <person name="Getino M."/>
            <person name="Pursley I."/>
            <person name="Horton D.L."/>
            <person name="Alikhan N.F."/>
            <person name="Baker D."/>
            <person name="Gharbi K."/>
            <person name="Hall N."/>
            <person name="Watson M."/>
            <person name="Adriaenssens E.M."/>
            <person name="Foster-Nyarko E."/>
            <person name="Jarju S."/>
            <person name="Secka A."/>
            <person name="Antonio M."/>
            <person name="Oren A."/>
            <person name="Chaudhuri R.R."/>
            <person name="La Ragione R."/>
            <person name="Hildebrand F."/>
            <person name="Pallen M.J."/>
        </authorList>
    </citation>
    <scope>NUCLEOTIDE SEQUENCE</scope>
    <source>
        <strain evidence="4">CHK195-9823</strain>
    </source>
</reference>
<sequence>MELLVTVDKKYLPPLQVMLTSLYINNPGEDLEIYLIHSGLREEEMEPLKRQCDGMGYKLFLIKIEEEYFEDAPVTKQYPREMYYRLLAPCFLPDRLTRILYLDPDILVINSLRPLWETDLEGRLFAAAAHTGKTNLANNINQVRLGTDNKYYNSGVLLMNLEQGRKEIRPDEIFAYSREHARELLLPDQDILNAVFGSRTWELDDFLWNYDARNYSTYLLRSGGICDMDWVMSHTGILHFCGKSKPWQSGYIHRFGILYKHYIQLNRRMCQRFESGLR</sequence>
<dbReference type="SUPFAM" id="SSF53448">
    <property type="entry name" value="Nucleotide-diphospho-sugar transferases"/>
    <property type="match status" value="1"/>
</dbReference>
<name>A0A9D1TG88_9FIRM</name>
<keyword evidence="1" id="KW-0328">Glycosyltransferase</keyword>
<dbReference type="Proteomes" id="UP000886814">
    <property type="component" value="Unassembled WGS sequence"/>
</dbReference>
<evidence type="ECO:0000256" key="2">
    <source>
        <dbReference type="ARBA" id="ARBA00022679"/>
    </source>
</evidence>
<dbReference type="AlphaFoldDB" id="A0A9D1TG88"/>
<protein>
    <submittedName>
        <fullName evidence="4">Glycosyltransferase family 8 protein</fullName>
    </submittedName>
</protein>
<dbReference type="GO" id="GO:0016757">
    <property type="term" value="F:glycosyltransferase activity"/>
    <property type="evidence" value="ECO:0007669"/>
    <property type="project" value="UniProtKB-KW"/>
</dbReference>